<organism evidence="3 4">
    <name type="scientific">Trinickia symbiotica</name>
    <dbReference type="NCBI Taxonomy" id="863227"/>
    <lineage>
        <taxon>Bacteria</taxon>
        <taxon>Pseudomonadati</taxon>
        <taxon>Pseudomonadota</taxon>
        <taxon>Betaproteobacteria</taxon>
        <taxon>Burkholderiales</taxon>
        <taxon>Burkholderiaceae</taxon>
        <taxon>Trinickia</taxon>
    </lineage>
</organism>
<evidence type="ECO:0000256" key="1">
    <source>
        <dbReference type="ARBA" id="ARBA00008791"/>
    </source>
</evidence>
<reference evidence="3 4" key="1">
    <citation type="submission" date="2018-01" db="EMBL/GenBank/DDBJ databases">
        <title>Whole genome analyses suggest that Burkholderia sensu lato contains two further novel genera in the rhizoxinica-symbiotica group Mycetohabitans gen. nov., and Trinickia gen. nov.: implications for the evolution of diazotrophy and nodulation in the Burkholderiaceae.</title>
        <authorList>
            <person name="Estrada-de los Santos P."/>
            <person name="Palmer M."/>
            <person name="Chavez-Ramirez B."/>
            <person name="Beukes C."/>
            <person name="Steenkamp E.T."/>
            <person name="Hirsch A.M."/>
            <person name="Manyaka P."/>
            <person name="Maluk M."/>
            <person name="Lafos M."/>
            <person name="Crook M."/>
            <person name="Gross E."/>
            <person name="Simon M.F."/>
            <person name="Bueno dos Reis Junior F."/>
            <person name="Poole P.S."/>
            <person name="Venter S.N."/>
            <person name="James E.K."/>
        </authorList>
    </citation>
    <scope>NUCLEOTIDE SEQUENCE [LARGE SCALE GENOMIC DNA]</scope>
    <source>
        <strain evidence="3 4">JPY 581</strain>
    </source>
</reference>
<comment type="caution">
    <text evidence="3">The sequence shown here is derived from an EMBL/GenBank/DDBJ whole genome shotgun (WGS) entry which is preliminary data.</text>
</comment>
<dbReference type="AlphaFoldDB" id="A0A2N7WQL3"/>
<evidence type="ECO:0000313" key="3">
    <source>
        <dbReference type="EMBL" id="PMS31674.1"/>
    </source>
</evidence>
<dbReference type="InterPro" id="IPR014729">
    <property type="entry name" value="Rossmann-like_a/b/a_fold"/>
</dbReference>
<dbReference type="PANTHER" id="PTHR46268:SF15">
    <property type="entry name" value="UNIVERSAL STRESS PROTEIN HP_0031"/>
    <property type="match status" value="1"/>
</dbReference>
<sequence>MYKRILVPVDGSEGALHALDRAIELARSLHAEVQAVFVLVHPAQLVDIGGAYVEEIPPTDTTSRTATSVLDEARERFARAGVVGSVRAIDSYGDSIVAVLKRGIDEFSADLVVMYSHGRRGFRRLLAGSVAESLLRGTTIPLLLLRDITEEEEGAAS</sequence>
<evidence type="ECO:0000313" key="4">
    <source>
        <dbReference type="Proteomes" id="UP000235777"/>
    </source>
</evidence>
<accession>A0A2N7WQL3</accession>
<dbReference type="OrthoDB" id="8547832at2"/>
<protein>
    <submittedName>
        <fullName evidence="3">Universal stress protein</fullName>
    </submittedName>
</protein>
<name>A0A2N7WQL3_9BURK</name>
<dbReference type="InterPro" id="IPR006016">
    <property type="entry name" value="UspA"/>
</dbReference>
<dbReference type="Gene3D" id="3.40.50.620">
    <property type="entry name" value="HUPs"/>
    <property type="match status" value="1"/>
</dbReference>
<gene>
    <name evidence="3" type="ORF">C0Z20_28005</name>
</gene>
<dbReference type="STRING" id="863227.GCA_000373005_03685"/>
<dbReference type="PANTHER" id="PTHR46268">
    <property type="entry name" value="STRESS RESPONSE PROTEIN NHAX"/>
    <property type="match status" value="1"/>
</dbReference>
<dbReference type="Proteomes" id="UP000235777">
    <property type="component" value="Unassembled WGS sequence"/>
</dbReference>
<keyword evidence="4" id="KW-1185">Reference proteome</keyword>
<dbReference type="InterPro" id="IPR006015">
    <property type="entry name" value="Universal_stress_UspA"/>
</dbReference>
<evidence type="ECO:0000259" key="2">
    <source>
        <dbReference type="Pfam" id="PF00582"/>
    </source>
</evidence>
<proteinExistence type="inferred from homology"/>
<dbReference type="Pfam" id="PF00582">
    <property type="entry name" value="Usp"/>
    <property type="match status" value="1"/>
</dbReference>
<comment type="similarity">
    <text evidence="1">Belongs to the universal stress protein A family.</text>
</comment>
<dbReference type="SUPFAM" id="SSF52402">
    <property type="entry name" value="Adenine nucleotide alpha hydrolases-like"/>
    <property type="match status" value="1"/>
</dbReference>
<feature type="domain" description="UspA" evidence="2">
    <location>
        <begin position="1"/>
        <end position="146"/>
    </location>
</feature>
<dbReference type="CDD" id="cd00293">
    <property type="entry name" value="USP-like"/>
    <property type="match status" value="1"/>
</dbReference>
<dbReference type="EMBL" id="PNYC01000025">
    <property type="protein sequence ID" value="PMS31674.1"/>
    <property type="molecule type" value="Genomic_DNA"/>
</dbReference>
<dbReference type="PRINTS" id="PR01438">
    <property type="entry name" value="UNVRSLSTRESS"/>
</dbReference>
<dbReference type="RefSeq" id="WP_018442273.1">
    <property type="nucleotide sequence ID" value="NZ_KB890186.1"/>
</dbReference>